<evidence type="ECO:0000259" key="2">
    <source>
        <dbReference type="PROSITE" id="PS50404"/>
    </source>
</evidence>
<dbReference type="PANTHER" id="PTHR44051:SF3">
    <property type="entry name" value="TRANSCRIPTIONAL REGULATOR URE2"/>
    <property type="match status" value="1"/>
</dbReference>
<dbReference type="SUPFAM" id="SSF52833">
    <property type="entry name" value="Thioredoxin-like"/>
    <property type="match status" value="1"/>
</dbReference>
<dbReference type="InterPro" id="IPR036249">
    <property type="entry name" value="Thioredoxin-like_sf"/>
</dbReference>
<dbReference type="Proteomes" id="UP000073492">
    <property type="component" value="Unassembled WGS sequence"/>
</dbReference>
<sequence>MEYTATRYKREIAIFGILIILEELQIPYELNEIPFTEIKQEPYISLNPNGRVPTIEDPNTGITLWESGAIIEYLVETYDKENALQYTSSLEKHLQSQWSYFQASGQGPYFGQLGWFSLFHPEKIPSVLDRYKAEVRRVLGLIDAHLTKTGQQYLIGEKLSYVDLMFVPWHEIAPKLLMGEGFLEEWEKTWPKTWAWHRKLMARDAVQRTQALRDSK</sequence>
<dbReference type="EMBL" id="LFZO01000358">
    <property type="protein sequence ID" value="KXT09262.1"/>
    <property type="molecule type" value="Genomic_DNA"/>
</dbReference>
<evidence type="ECO:0000256" key="1">
    <source>
        <dbReference type="ARBA" id="ARBA00007409"/>
    </source>
</evidence>
<dbReference type="STRING" id="113226.A0A139I3W7"/>
<dbReference type="InterPro" id="IPR004045">
    <property type="entry name" value="Glutathione_S-Trfase_N"/>
</dbReference>
<evidence type="ECO:0008006" key="6">
    <source>
        <dbReference type="Google" id="ProtNLM"/>
    </source>
</evidence>
<comment type="similarity">
    <text evidence="1">Belongs to the GST superfamily.</text>
</comment>
<evidence type="ECO:0000259" key="3">
    <source>
        <dbReference type="PROSITE" id="PS50405"/>
    </source>
</evidence>
<comment type="caution">
    <text evidence="4">The sequence shown here is derived from an EMBL/GenBank/DDBJ whole genome shotgun (WGS) entry which is preliminary data.</text>
</comment>
<feature type="domain" description="GST N-terminal" evidence="2">
    <location>
        <begin position="1"/>
        <end position="82"/>
    </location>
</feature>
<evidence type="ECO:0000313" key="4">
    <source>
        <dbReference type="EMBL" id="KXT09262.1"/>
    </source>
</evidence>
<dbReference type="AlphaFoldDB" id="A0A139I3W7"/>
<dbReference type="InterPro" id="IPR036282">
    <property type="entry name" value="Glutathione-S-Trfase_C_sf"/>
</dbReference>
<feature type="domain" description="GST C-terminal" evidence="3">
    <location>
        <begin position="88"/>
        <end position="216"/>
    </location>
</feature>
<proteinExistence type="inferred from homology"/>
<dbReference type="SUPFAM" id="SSF47616">
    <property type="entry name" value="GST C-terminal domain-like"/>
    <property type="match status" value="1"/>
</dbReference>
<name>A0A139I3W7_9PEZI</name>
<dbReference type="OrthoDB" id="422574at2759"/>
<dbReference type="InterPro" id="IPR004046">
    <property type="entry name" value="GST_C"/>
</dbReference>
<evidence type="ECO:0000313" key="5">
    <source>
        <dbReference type="Proteomes" id="UP000073492"/>
    </source>
</evidence>
<dbReference type="PROSITE" id="PS50404">
    <property type="entry name" value="GST_NTER"/>
    <property type="match status" value="1"/>
</dbReference>
<dbReference type="Pfam" id="PF00043">
    <property type="entry name" value="GST_C"/>
    <property type="match status" value="1"/>
</dbReference>
<dbReference type="SFLD" id="SFLDG00358">
    <property type="entry name" value="Main_(cytGST)"/>
    <property type="match status" value="1"/>
</dbReference>
<dbReference type="InterPro" id="IPR010987">
    <property type="entry name" value="Glutathione-S-Trfase_C-like"/>
</dbReference>
<dbReference type="Pfam" id="PF13409">
    <property type="entry name" value="GST_N_2"/>
    <property type="match status" value="1"/>
</dbReference>
<accession>A0A139I3W7</accession>
<organism evidence="4 5">
    <name type="scientific">Pseudocercospora musae</name>
    <dbReference type="NCBI Taxonomy" id="113226"/>
    <lineage>
        <taxon>Eukaryota</taxon>
        <taxon>Fungi</taxon>
        <taxon>Dikarya</taxon>
        <taxon>Ascomycota</taxon>
        <taxon>Pezizomycotina</taxon>
        <taxon>Dothideomycetes</taxon>
        <taxon>Dothideomycetidae</taxon>
        <taxon>Mycosphaerellales</taxon>
        <taxon>Mycosphaerellaceae</taxon>
        <taxon>Pseudocercospora</taxon>
    </lineage>
</organism>
<gene>
    <name evidence="4" type="ORF">AC579_2132</name>
</gene>
<dbReference type="InterPro" id="IPR040079">
    <property type="entry name" value="Glutathione_S-Trfase"/>
</dbReference>
<dbReference type="SFLD" id="SFLDS00019">
    <property type="entry name" value="Glutathione_Transferase_(cytos"/>
    <property type="match status" value="1"/>
</dbReference>
<dbReference type="PROSITE" id="PS50405">
    <property type="entry name" value="GST_CTER"/>
    <property type="match status" value="1"/>
</dbReference>
<keyword evidence="5" id="KW-1185">Reference proteome</keyword>
<protein>
    <recommendedName>
        <fullName evidence="6">Glutathione S-transferase</fullName>
    </recommendedName>
</protein>
<reference evidence="4 5" key="1">
    <citation type="submission" date="2015-07" db="EMBL/GenBank/DDBJ databases">
        <title>Comparative genomics of the Sigatoka disease complex on banana suggests a link between parallel evolutionary changes in Pseudocercospora fijiensis and Pseudocercospora eumusae and increased virulence on the banana host.</title>
        <authorList>
            <person name="Chang T.-C."/>
            <person name="Salvucci A."/>
            <person name="Crous P.W."/>
            <person name="Stergiopoulos I."/>
        </authorList>
    </citation>
    <scope>NUCLEOTIDE SEQUENCE [LARGE SCALE GENOMIC DNA]</scope>
    <source>
        <strain evidence="4 5">CBS 116634</strain>
    </source>
</reference>
<dbReference type="Gene3D" id="1.20.1050.130">
    <property type="match status" value="1"/>
</dbReference>
<dbReference type="PANTHER" id="PTHR44051">
    <property type="entry name" value="GLUTATHIONE S-TRANSFERASE-RELATED"/>
    <property type="match status" value="1"/>
</dbReference>